<sequence>MLVQQTFILIIFMLNLNVMLKLLIQQRIFVLLFVLAVQVKQNVQMNAVLVPIVEVVNIQTLIQLLNSFKSSEQCTQCVNNQFYLTNGICLCNPFILNKEIIAFNAINIVNIAMVIHNIIVLLVQEIIIIEAIIDINVSVCLDIMMMEQIYHVFLFVQKVRIVMMEIITHFMVSLMVNLVVILHLNIKIIQIVLLIPCCICLNGKFYQCKSEFDVYNNDCRSICQVIQSHYSNNAIKNKETVLIVNMNAILSFYIVILEDVLNVMKIKVGTFKLMENVIPFVEMELLPIQVKCVMMEMVTHKMDAINVNFLVINFIILLQILSVQIVKKAIDQYQTNVFHYVMMTYQCILNNVKIIINQLLMVVLIANFNVEFIAKYCICQQCNEESDWQIQKVRTYQSVFQLSLQIMLNQMRYQLFIM</sequence>
<evidence type="ECO:0008006" key="4">
    <source>
        <dbReference type="Google" id="ProtNLM"/>
    </source>
</evidence>
<keyword evidence="1" id="KW-0472">Membrane</keyword>
<accession>A0A8S1JZU1</accession>
<evidence type="ECO:0000313" key="3">
    <source>
        <dbReference type="Proteomes" id="UP000688137"/>
    </source>
</evidence>
<keyword evidence="1" id="KW-0812">Transmembrane</keyword>
<comment type="caution">
    <text evidence="2">The sequence shown here is derived from an EMBL/GenBank/DDBJ whole genome shotgun (WGS) entry which is preliminary data.</text>
</comment>
<keyword evidence="1" id="KW-1133">Transmembrane helix</keyword>
<feature type="transmembrane region" description="Helical" evidence="1">
    <location>
        <begin position="100"/>
        <end position="120"/>
    </location>
</feature>
<feature type="transmembrane region" description="Helical" evidence="1">
    <location>
        <begin position="6"/>
        <end position="24"/>
    </location>
</feature>
<protein>
    <recommendedName>
        <fullName evidence="4">Transmembrane protein</fullName>
    </recommendedName>
</protein>
<proteinExistence type="predicted"/>
<reference evidence="2" key="1">
    <citation type="submission" date="2021-01" db="EMBL/GenBank/DDBJ databases">
        <authorList>
            <consortium name="Genoscope - CEA"/>
            <person name="William W."/>
        </authorList>
    </citation>
    <scope>NUCLEOTIDE SEQUENCE</scope>
</reference>
<feature type="transmembrane region" description="Helical" evidence="1">
    <location>
        <begin position="166"/>
        <end position="186"/>
    </location>
</feature>
<feature type="transmembrane region" description="Helical" evidence="1">
    <location>
        <begin position="126"/>
        <end position="145"/>
    </location>
</feature>
<evidence type="ECO:0000256" key="1">
    <source>
        <dbReference type="SAM" id="Phobius"/>
    </source>
</evidence>
<gene>
    <name evidence="2" type="ORF">PPRIM_AZ9-3.1.T0090493</name>
</gene>
<dbReference type="OMA" id="CCICLNG"/>
<evidence type="ECO:0000313" key="2">
    <source>
        <dbReference type="EMBL" id="CAD8045586.1"/>
    </source>
</evidence>
<dbReference type="AlphaFoldDB" id="A0A8S1JZU1"/>
<keyword evidence="3" id="KW-1185">Reference proteome</keyword>
<name>A0A8S1JZU1_PARPR</name>
<organism evidence="2 3">
    <name type="scientific">Paramecium primaurelia</name>
    <dbReference type="NCBI Taxonomy" id="5886"/>
    <lineage>
        <taxon>Eukaryota</taxon>
        <taxon>Sar</taxon>
        <taxon>Alveolata</taxon>
        <taxon>Ciliophora</taxon>
        <taxon>Intramacronucleata</taxon>
        <taxon>Oligohymenophorea</taxon>
        <taxon>Peniculida</taxon>
        <taxon>Parameciidae</taxon>
        <taxon>Paramecium</taxon>
    </lineage>
</organism>
<feature type="transmembrane region" description="Helical" evidence="1">
    <location>
        <begin position="304"/>
        <end position="326"/>
    </location>
</feature>
<feature type="transmembrane region" description="Helical" evidence="1">
    <location>
        <begin position="240"/>
        <end position="257"/>
    </location>
</feature>
<dbReference type="Proteomes" id="UP000688137">
    <property type="component" value="Unassembled WGS sequence"/>
</dbReference>
<dbReference type="EMBL" id="CAJJDM010000006">
    <property type="protein sequence ID" value="CAD8045586.1"/>
    <property type="molecule type" value="Genomic_DNA"/>
</dbReference>